<keyword evidence="3" id="KW-1185">Reference proteome</keyword>
<evidence type="ECO:0000256" key="1">
    <source>
        <dbReference type="SAM" id="Phobius"/>
    </source>
</evidence>
<sequence>MPTTVHGFGTSICDARGHLSWKYSSSGDTTDFDAVECFCIAHLPVVPLKTVHIFRKSATGQSFNYLQVPIRWSVGLVVAAFLRRWAVVPVLCNTGFFLFLTLELYEGLREWNRETLRLLAISASFGIISCLIWPLLNWLDRRNRALRTVLGPSLYGSSDPATWTRELLEKVAPPHQMFATSSYDEAVDQLLHERQFGRAMLAARLSTALEETNLGEKLTDKILRDPDVVRKLQLVQHDSSLWASEFGQGMVNSNETLDQIN</sequence>
<proteinExistence type="predicted"/>
<keyword evidence="1" id="KW-0472">Membrane</keyword>
<feature type="transmembrane region" description="Helical" evidence="1">
    <location>
        <begin position="117"/>
        <end position="139"/>
    </location>
</feature>
<dbReference type="Proteomes" id="UP000317243">
    <property type="component" value="Unassembled WGS sequence"/>
</dbReference>
<organism evidence="2 3">
    <name type="scientific">Thalassoglobus neptunius</name>
    <dbReference type="NCBI Taxonomy" id="1938619"/>
    <lineage>
        <taxon>Bacteria</taxon>
        <taxon>Pseudomonadati</taxon>
        <taxon>Planctomycetota</taxon>
        <taxon>Planctomycetia</taxon>
        <taxon>Planctomycetales</taxon>
        <taxon>Planctomycetaceae</taxon>
        <taxon>Thalassoglobus</taxon>
    </lineage>
</organism>
<keyword evidence="1" id="KW-1133">Transmembrane helix</keyword>
<feature type="transmembrane region" description="Helical" evidence="1">
    <location>
        <begin position="85"/>
        <end position="105"/>
    </location>
</feature>
<name>A0A5C5WPB2_9PLAN</name>
<keyword evidence="1" id="KW-0812">Transmembrane</keyword>
<comment type="caution">
    <text evidence="2">The sequence shown here is derived from an EMBL/GenBank/DDBJ whole genome shotgun (WGS) entry which is preliminary data.</text>
</comment>
<evidence type="ECO:0000313" key="3">
    <source>
        <dbReference type="Proteomes" id="UP000317243"/>
    </source>
</evidence>
<dbReference type="AlphaFoldDB" id="A0A5C5WPB2"/>
<dbReference type="RefSeq" id="WP_146510671.1">
    <property type="nucleotide sequence ID" value="NZ_SIHI01000008.1"/>
</dbReference>
<gene>
    <name evidence="2" type="ORF">KOR42_31920</name>
</gene>
<protein>
    <submittedName>
        <fullName evidence="2">Uncharacterized protein</fullName>
    </submittedName>
</protein>
<accession>A0A5C5WPB2</accession>
<dbReference type="EMBL" id="SIHI01000008">
    <property type="protein sequence ID" value="TWT52095.1"/>
    <property type="molecule type" value="Genomic_DNA"/>
</dbReference>
<reference evidence="2 3" key="1">
    <citation type="submission" date="2019-02" db="EMBL/GenBank/DDBJ databases">
        <title>Deep-cultivation of Planctomycetes and their phenomic and genomic characterization uncovers novel biology.</title>
        <authorList>
            <person name="Wiegand S."/>
            <person name="Jogler M."/>
            <person name="Boedeker C."/>
            <person name="Pinto D."/>
            <person name="Vollmers J."/>
            <person name="Rivas-Marin E."/>
            <person name="Kohn T."/>
            <person name="Peeters S.H."/>
            <person name="Heuer A."/>
            <person name="Rast P."/>
            <person name="Oberbeckmann S."/>
            <person name="Bunk B."/>
            <person name="Jeske O."/>
            <person name="Meyerdierks A."/>
            <person name="Storesund J.E."/>
            <person name="Kallscheuer N."/>
            <person name="Luecker S."/>
            <person name="Lage O.M."/>
            <person name="Pohl T."/>
            <person name="Merkel B.J."/>
            <person name="Hornburger P."/>
            <person name="Mueller R.-W."/>
            <person name="Bruemmer F."/>
            <person name="Labrenz M."/>
            <person name="Spormann A.M."/>
            <person name="Op Den Camp H."/>
            <person name="Overmann J."/>
            <person name="Amann R."/>
            <person name="Jetten M.S.M."/>
            <person name="Mascher T."/>
            <person name="Medema M.H."/>
            <person name="Devos D.P."/>
            <person name="Kaster A.-K."/>
            <person name="Ovreas L."/>
            <person name="Rohde M."/>
            <person name="Galperin M.Y."/>
            <person name="Jogler C."/>
        </authorList>
    </citation>
    <scope>NUCLEOTIDE SEQUENCE [LARGE SCALE GENOMIC DNA]</scope>
    <source>
        <strain evidence="2 3">KOR42</strain>
    </source>
</reference>
<evidence type="ECO:0000313" key="2">
    <source>
        <dbReference type="EMBL" id="TWT52095.1"/>
    </source>
</evidence>